<dbReference type="Proteomes" id="UP000827284">
    <property type="component" value="Unassembled WGS sequence"/>
</dbReference>
<evidence type="ECO:0000256" key="10">
    <source>
        <dbReference type="ARBA" id="ARBA00023180"/>
    </source>
</evidence>
<reference evidence="16" key="1">
    <citation type="submission" date="2021-11" db="EMBL/GenBank/DDBJ databases">
        <authorList>
            <person name="Herlambang A."/>
            <person name="Guo Y."/>
            <person name="Takashima Y."/>
            <person name="Nishizawa T."/>
        </authorList>
    </citation>
    <scope>NUCLEOTIDE SEQUENCE</scope>
    <source>
        <strain evidence="16">E1425</strain>
    </source>
</reference>
<evidence type="ECO:0000256" key="5">
    <source>
        <dbReference type="ARBA" id="ARBA00022679"/>
    </source>
</evidence>
<dbReference type="InterPro" id="IPR031481">
    <property type="entry name" value="Glyco_tran_10_N"/>
</dbReference>
<comment type="similarity">
    <text evidence="3 12">Belongs to the glycosyltransferase 10 family.</text>
</comment>
<dbReference type="EMBL" id="BQFW01000010">
    <property type="protein sequence ID" value="GJJ74907.1"/>
    <property type="molecule type" value="Genomic_DNA"/>
</dbReference>
<dbReference type="GO" id="GO:0032580">
    <property type="term" value="C:Golgi cisterna membrane"/>
    <property type="evidence" value="ECO:0007669"/>
    <property type="project" value="UniProtKB-SubCell"/>
</dbReference>
<proteinExistence type="inferred from homology"/>
<organism evidence="16 17">
    <name type="scientific">Entomortierella parvispora</name>
    <dbReference type="NCBI Taxonomy" id="205924"/>
    <lineage>
        <taxon>Eukaryota</taxon>
        <taxon>Fungi</taxon>
        <taxon>Fungi incertae sedis</taxon>
        <taxon>Mucoromycota</taxon>
        <taxon>Mortierellomycotina</taxon>
        <taxon>Mortierellomycetes</taxon>
        <taxon>Mortierellales</taxon>
        <taxon>Mortierellaceae</taxon>
        <taxon>Entomortierella</taxon>
    </lineage>
</organism>
<comment type="subcellular location">
    <subcellularLocation>
        <location evidence="11">Endomembrane system</location>
        <topology evidence="11">Single-pass membrane protein</topology>
    </subcellularLocation>
    <subcellularLocation>
        <location evidence="12">Golgi apparatus</location>
        <location evidence="12">Golgi stack membrane</location>
        <topology evidence="12">Single-pass type II membrane protein</topology>
    </subcellularLocation>
    <subcellularLocation>
        <location evidence="1">Membrane</location>
        <topology evidence="1">Single-pass type II membrane protein</topology>
    </subcellularLocation>
</comment>
<evidence type="ECO:0000256" key="4">
    <source>
        <dbReference type="ARBA" id="ARBA00022676"/>
    </source>
</evidence>
<keyword evidence="12" id="KW-0333">Golgi apparatus</keyword>
<evidence type="ECO:0000256" key="9">
    <source>
        <dbReference type="ARBA" id="ARBA00023136"/>
    </source>
</evidence>
<comment type="caution">
    <text evidence="16">The sequence shown here is derived from an EMBL/GenBank/DDBJ whole genome shotgun (WGS) entry which is preliminary data.</text>
</comment>
<comment type="pathway">
    <text evidence="2">Protein modification; protein glycosylation.</text>
</comment>
<reference evidence="16" key="2">
    <citation type="journal article" date="2022" name="Microbiol. Resour. Announc.">
        <title>Whole-Genome Sequence of Entomortierella parvispora E1425, a Mucoromycotan Fungus Associated with Burkholderiaceae-Related Endosymbiotic Bacteria.</title>
        <authorList>
            <person name="Herlambang A."/>
            <person name="Guo Y."/>
            <person name="Takashima Y."/>
            <person name="Narisawa K."/>
            <person name="Ohta H."/>
            <person name="Nishizawa T."/>
        </authorList>
    </citation>
    <scope>NUCLEOTIDE SEQUENCE</scope>
    <source>
        <strain evidence="16">E1425</strain>
    </source>
</reference>
<dbReference type="InterPro" id="IPR001503">
    <property type="entry name" value="Glyco_trans_10"/>
</dbReference>
<evidence type="ECO:0000256" key="7">
    <source>
        <dbReference type="ARBA" id="ARBA00022968"/>
    </source>
</evidence>
<dbReference type="Gene3D" id="3.40.50.11660">
    <property type="entry name" value="Glycosyl transferase family 10, C-terminal domain"/>
    <property type="match status" value="1"/>
</dbReference>
<evidence type="ECO:0000256" key="6">
    <source>
        <dbReference type="ARBA" id="ARBA00022692"/>
    </source>
</evidence>
<dbReference type="AlphaFoldDB" id="A0A9P3HE08"/>
<dbReference type="FunFam" id="3.40.50.11660:FF:000002">
    <property type="entry name" value="Alpha-(1,3)-fucosyltransferase"/>
    <property type="match status" value="1"/>
</dbReference>
<dbReference type="Pfam" id="PF17039">
    <property type="entry name" value="Glyco_tran_10_N"/>
    <property type="match status" value="1"/>
</dbReference>
<evidence type="ECO:0000313" key="17">
    <source>
        <dbReference type="Proteomes" id="UP000827284"/>
    </source>
</evidence>
<keyword evidence="9 12" id="KW-0472">Membrane</keyword>
<feature type="compositionally biased region" description="Low complexity" evidence="13">
    <location>
        <begin position="200"/>
        <end position="210"/>
    </location>
</feature>
<dbReference type="InterPro" id="IPR038577">
    <property type="entry name" value="GT10-like_C_sf"/>
</dbReference>
<dbReference type="GO" id="GO:0046920">
    <property type="term" value="F:alpha-(1-&gt;3)-fucosyltransferase activity"/>
    <property type="evidence" value="ECO:0007669"/>
    <property type="project" value="TreeGrafter"/>
</dbReference>
<keyword evidence="5 12" id="KW-0808">Transferase</keyword>
<keyword evidence="8 12" id="KW-1133">Transmembrane helix</keyword>
<sequence length="519" mass="59838">MTSKEYPILWWTRWFGEDRYEGMVTDQCGLPYTCKHTLDRSRYADSRVVVFHDWDPHDLPPVKDAQNNVKAWVLNKAERPDPHHYQARYMNLFTYRFTYHFGSDFIGSYFKAGRDLPDGLINLVSRPAFKSLAQKNQYRQHGFHPQDNRPLAPVAWIASNCEATNGRHFMVQQLQKYIPVDIYGHCIPSRAWPKQASTSNNNNNINININTPDSEDDSAKEMSDEELVSHYKFYLALENTNCEDYITEKLWRPLAVGSVPIVDGPKDYSRLQPAAKSLIVYDDFGSPQALAAFLRRLDQDDGAYEEYLSYRAKKNAANTDSNGHVRISEPETFNQDYKDRLLPWFVDNWDLDTTGSLNKTTTEWLTHGTGPNRGKVRASDVPSREKYGMQWGPDYHGGMCALCREVHDLTEGIKKLPLTLPPTDGSHTTGMKIKRLGVDKTCRFHKFYYPTWIVAFYPYASLILFVLLTALVWLITTRMGRLVARHGVHRVWAMSTRALVAMRIMKSTGHDHQYFELSV</sequence>
<feature type="region of interest" description="Disordered" evidence="13">
    <location>
        <begin position="195"/>
        <end position="219"/>
    </location>
</feature>
<evidence type="ECO:0000256" key="3">
    <source>
        <dbReference type="ARBA" id="ARBA00008919"/>
    </source>
</evidence>
<accession>A0A9P3HE08</accession>
<evidence type="ECO:0000256" key="12">
    <source>
        <dbReference type="RuleBase" id="RU003832"/>
    </source>
</evidence>
<dbReference type="SUPFAM" id="SSF53756">
    <property type="entry name" value="UDP-Glycosyltransferase/glycogen phosphorylase"/>
    <property type="match status" value="1"/>
</dbReference>
<evidence type="ECO:0000256" key="1">
    <source>
        <dbReference type="ARBA" id="ARBA00004606"/>
    </source>
</evidence>
<keyword evidence="6 12" id="KW-0812">Transmembrane</keyword>
<dbReference type="OrthoDB" id="427096at2759"/>
<keyword evidence="7" id="KW-0735">Signal-anchor</keyword>
<name>A0A9P3HE08_9FUNG</name>
<evidence type="ECO:0000259" key="15">
    <source>
        <dbReference type="Pfam" id="PF17039"/>
    </source>
</evidence>
<evidence type="ECO:0000256" key="8">
    <source>
        <dbReference type="ARBA" id="ARBA00022989"/>
    </source>
</evidence>
<dbReference type="InterPro" id="IPR055270">
    <property type="entry name" value="Glyco_tran_10_C"/>
</dbReference>
<evidence type="ECO:0000313" key="16">
    <source>
        <dbReference type="EMBL" id="GJJ74907.1"/>
    </source>
</evidence>
<dbReference type="PANTHER" id="PTHR11929">
    <property type="entry name" value="ALPHA- 1,3 -FUCOSYLTRANSFERASE"/>
    <property type="match status" value="1"/>
</dbReference>
<keyword evidence="10" id="KW-0325">Glycoprotein</keyword>
<protein>
    <recommendedName>
        <fullName evidence="12">Fucosyltransferase</fullName>
        <ecNumber evidence="12">2.4.1.-</ecNumber>
    </recommendedName>
</protein>
<evidence type="ECO:0000256" key="11">
    <source>
        <dbReference type="ARBA" id="ARBA00037847"/>
    </source>
</evidence>
<feature type="domain" description="Fucosyltransferase C-terminal" evidence="14">
    <location>
        <begin position="154"/>
        <end position="321"/>
    </location>
</feature>
<dbReference type="PANTHER" id="PTHR11929:SF194">
    <property type="entry name" value="ALPHA-(1,3)-FUCOSYLTRANSFERASE 10"/>
    <property type="match status" value="1"/>
</dbReference>
<keyword evidence="4 12" id="KW-0328">Glycosyltransferase</keyword>
<dbReference type="EC" id="2.4.1.-" evidence="12"/>
<keyword evidence="17" id="KW-1185">Reference proteome</keyword>
<evidence type="ECO:0000256" key="13">
    <source>
        <dbReference type="SAM" id="MobiDB-lite"/>
    </source>
</evidence>
<gene>
    <name evidence="16" type="ORF">EMPS_07265</name>
</gene>
<feature type="transmembrane region" description="Helical" evidence="12">
    <location>
        <begin position="452"/>
        <end position="475"/>
    </location>
</feature>
<evidence type="ECO:0000256" key="2">
    <source>
        <dbReference type="ARBA" id="ARBA00004922"/>
    </source>
</evidence>
<dbReference type="Pfam" id="PF00852">
    <property type="entry name" value="Glyco_transf_10"/>
    <property type="match status" value="1"/>
</dbReference>
<evidence type="ECO:0000259" key="14">
    <source>
        <dbReference type="Pfam" id="PF00852"/>
    </source>
</evidence>
<feature type="domain" description="Fucosyltransferase N-terminal" evidence="15">
    <location>
        <begin position="7"/>
        <end position="109"/>
    </location>
</feature>